<accession>A0ACC0P6I0</accession>
<reference evidence="1" key="1">
    <citation type="submission" date="2022-02" db="EMBL/GenBank/DDBJ databases">
        <title>Plant Genome Project.</title>
        <authorList>
            <person name="Zhang R.-G."/>
        </authorList>
    </citation>
    <scope>NUCLEOTIDE SEQUENCE</scope>
    <source>
        <strain evidence="1">AT1</strain>
    </source>
</reference>
<keyword evidence="2" id="KW-1185">Reference proteome</keyword>
<gene>
    <name evidence="1" type="ORF">RHMOL_Rhmol04G0273500</name>
</gene>
<name>A0ACC0P6I0_RHOML</name>
<dbReference type="EMBL" id="CM046391">
    <property type="protein sequence ID" value="KAI8560634.1"/>
    <property type="molecule type" value="Genomic_DNA"/>
</dbReference>
<protein>
    <submittedName>
        <fullName evidence="1">Uncharacterized protein</fullName>
    </submittedName>
</protein>
<evidence type="ECO:0000313" key="2">
    <source>
        <dbReference type="Proteomes" id="UP001062846"/>
    </source>
</evidence>
<sequence length="248" mass="28659">MVPDEAAKCVGKAIASAMIFSPPRPSRRPDLPLTLSPIRSPVILERAFSEIETLGGCQWRRFGADLTCCDLRFVRCLQWFEPFSPYLQPKLYSDLHHWDQGFKQSEGFPADNGFYYVLAAEAQKTIAAVSYCRENNYGRITFKPDLKFMRDYDDLLELGGDLECTAENDLVIWLEPLCRIHLCDMALLILKENKDKRDAEFNERFKHLPPPIYIRAPPLQKMNGAAEDHPKLWIEDETEFLEKLETVR</sequence>
<dbReference type="Proteomes" id="UP001062846">
    <property type="component" value="Chromosome 4"/>
</dbReference>
<evidence type="ECO:0000313" key="1">
    <source>
        <dbReference type="EMBL" id="KAI8560634.1"/>
    </source>
</evidence>
<comment type="caution">
    <text evidence="1">The sequence shown here is derived from an EMBL/GenBank/DDBJ whole genome shotgun (WGS) entry which is preliminary data.</text>
</comment>
<proteinExistence type="predicted"/>
<organism evidence="1 2">
    <name type="scientific">Rhododendron molle</name>
    <name type="common">Chinese azalea</name>
    <name type="synonym">Azalea mollis</name>
    <dbReference type="NCBI Taxonomy" id="49168"/>
    <lineage>
        <taxon>Eukaryota</taxon>
        <taxon>Viridiplantae</taxon>
        <taxon>Streptophyta</taxon>
        <taxon>Embryophyta</taxon>
        <taxon>Tracheophyta</taxon>
        <taxon>Spermatophyta</taxon>
        <taxon>Magnoliopsida</taxon>
        <taxon>eudicotyledons</taxon>
        <taxon>Gunneridae</taxon>
        <taxon>Pentapetalae</taxon>
        <taxon>asterids</taxon>
        <taxon>Ericales</taxon>
        <taxon>Ericaceae</taxon>
        <taxon>Ericoideae</taxon>
        <taxon>Rhodoreae</taxon>
        <taxon>Rhododendron</taxon>
    </lineage>
</organism>